<feature type="compositionally biased region" description="Basic and acidic residues" evidence="1">
    <location>
        <begin position="15"/>
        <end position="24"/>
    </location>
</feature>
<accession>A0ABQ9U1C4</accession>
<dbReference type="EMBL" id="JASSZA010000017">
    <property type="protein sequence ID" value="KAK2090202.1"/>
    <property type="molecule type" value="Genomic_DNA"/>
</dbReference>
<keyword evidence="3" id="KW-1185">Reference proteome</keyword>
<organism evidence="2 3">
    <name type="scientific">Saguinus oedipus</name>
    <name type="common">Cotton-top tamarin</name>
    <name type="synonym">Oedipomidas oedipus</name>
    <dbReference type="NCBI Taxonomy" id="9490"/>
    <lineage>
        <taxon>Eukaryota</taxon>
        <taxon>Metazoa</taxon>
        <taxon>Chordata</taxon>
        <taxon>Craniata</taxon>
        <taxon>Vertebrata</taxon>
        <taxon>Euteleostomi</taxon>
        <taxon>Mammalia</taxon>
        <taxon>Eutheria</taxon>
        <taxon>Euarchontoglires</taxon>
        <taxon>Primates</taxon>
        <taxon>Haplorrhini</taxon>
        <taxon>Platyrrhini</taxon>
        <taxon>Cebidae</taxon>
        <taxon>Callitrichinae</taxon>
        <taxon>Saguinus</taxon>
    </lineage>
</organism>
<evidence type="ECO:0000313" key="2">
    <source>
        <dbReference type="EMBL" id="KAK2090202.1"/>
    </source>
</evidence>
<reference evidence="2 3" key="1">
    <citation type="submission" date="2023-05" db="EMBL/GenBank/DDBJ databases">
        <title>B98-5 Cell Line De Novo Hybrid Assembly: An Optical Mapping Approach.</title>
        <authorList>
            <person name="Kananen K."/>
            <person name="Auerbach J.A."/>
            <person name="Kautto E."/>
            <person name="Blachly J.S."/>
        </authorList>
    </citation>
    <scope>NUCLEOTIDE SEQUENCE [LARGE SCALE GENOMIC DNA]</scope>
    <source>
        <strain evidence="2">B95-8</strain>
        <tissue evidence="2">Cell line</tissue>
    </source>
</reference>
<sequence>MQAHRELRPPPTLKLTRDPEEAKGSRARRTGRQKGGPASLGISHSDLQQWWRWLQQLSRSSRGCHEVELEESPRATGRLAQPNSGSELVLSEDEKSDNEDKEETELGVMEDQRSVILHLISQLKLGMDLTKLVPEGNLVGDPNLIATGRSGTNSSWC</sequence>
<feature type="compositionally biased region" description="Basic and acidic residues" evidence="1">
    <location>
        <begin position="63"/>
        <end position="73"/>
    </location>
</feature>
<evidence type="ECO:0000313" key="3">
    <source>
        <dbReference type="Proteomes" id="UP001266305"/>
    </source>
</evidence>
<proteinExistence type="predicted"/>
<feature type="region of interest" description="Disordered" evidence="1">
    <location>
        <begin position="1"/>
        <end position="43"/>
    </location>
</feature>
<comment type="caution">
    <text evidence="2">The sequence shown here is derived from an EMBL/GenBank/DDBJ whole genome shotgun (WGS) entry which is preliminary data.</text>
</comment>
<feature type="compositionally biased region" description="Acidic residues" evidence="1">
    <location>
        <begin position="90"/>
        <end position="105"/>
    </location>
</feature>
<gene>
    <name evidence="2" type="ORF">P7K49_031458</name>
</gene>
<protein>
    <submittedName>
        <fullName evidence="2">Uncharacterized protein</fullName>
    </submittedName>
</protein>
<evidence type="ECO:0000256" key="1">
    <source>
        <dbReference type="SAM" id="MobiDB-lite"/>
    </source>
</evidence>
<feature type="region of interest" description="Disordered" evidence="1">
    <location>
        <begin position="62"/>
        <end position="107"/>
    </location>
</feature>
<dbReference type="Proteomes" id="UP001266305">
    <property type="component" value="Unassembled WGS sequence"/>
</dbReference>
<name>A0ABQ9U1C4_SAGOE</name>